<evidence type="ECO:0000313" key="2">
    <source>
        <dbReference type="EMBL" id="KLO06588.1"/>
    </source>
</evidence>
<protein>
    <recommendedName>
        <fullName evidence="1">N-acetyltransferase domain-containing protein</fullName>
    </recommendedName>
</protein>
<sequence>MSTTKFRTDAHGKQSTWCNSYTTQPQDVELNCALPLDELYGSEPYDINFCFPYLPAALCDEKLGVKLVPFIPRLHAETFFRFAVQHPEDFQYTRFPIPRSLEEMLAWFERTCRRNTFNSAFAVLFRDDNGIWIFGGFLMLVACNPESLSADIATGILFHNFRGRSRAREPCSLILRYCLNTPSDEVAGLGLRRVGWHAEAHNYPSQSLALSLGFRLESMRRWSRTVPPGRRGNGKRLRKGDPVHSAGADEVYYTLCWDDWDAFGRNIAKGVFAKEFPVKAKL</sequence>
<organism evidence="2 3">
    <name type="scientific">Schizopora paradoxa</name>
    <dbReference type="NCBI Taxonomy" id="27342"/>
    <lineage>
        <taxon>Eukaryota</taxon>
        <taxon>Fungi</taxon>
        <taxon>Dikarya</taxon>
        <taxon>Basidiomycota</taxon>
        <taxon>Agaricomycotina</taxon>
        <taxon>Agaricomycetes</taxon>
        <taxon>Hymenochaetales</taxon>
        <taxon>Schizoporaceae</taxon>
        <taxon>Schizopora</taxon>
    </lineage>
</organism>
<keyword evidence="3" id="KW-1185">Reference proteome</keyword>
<dbReference type="InterPro" id="IPR000182">
    <property type="entry name" value="GNAT_dom"/>
</dbReference>
<dbReference type="EMBL" id="KQ086194">
    <property type="protein sequence ID" value="KLO06588.1"/>
    <property type="molecule type" value="Genomic_DNA"/>
</dbReference>
<dbReference type="Pfam" id="PF13302">
    <property type="entry name" value="Acetyltransf_3"/>
    <property type="match status" value="1"/>
</dbReference>
<feature type="domain" description="N-acetyltransferase" evidence="1">
    <location>
        <begin position="67"/>
        <end position="215"/>
    </location>
</feature>
<gene>
    <name evidence="2" type="ORF">SCHPADRAFT_684837</name>
</gene>
<dbReference type="InParanoid" id="A0A0H2RAQ7"/>
<evidence type="ECO:0000259" key="1">
    <source>
        <dbReference type="Pfam" id="PF13302"/>
    </source>
</evidence>
<accession>A0A0H2RAQ7</accession>
<dbReference type="Gene3D" id="3.40.630.30">
    <property type="match status" value="1"/>
</dbReference>
<dbReference type="OrthoDB" id="41238at2759"/>
<dbReference type="SUPFAM" id="SSF55729">
    <property type="entry name" value="Acyl-CoA N-acyltransferases (Nat)"/>
    <property type="match status" value="1"/>
</dbReference>
<proteinExistence type="predicted"/>
<dbReference type="Proteomes" id="UP000053477">
    <property type="component" value="Unassembled WGS sequence"/>
</dbReference>
<dbReference type="GO" id="GO:1990189">
    <property type="term" value="F:protein N-terminal-serine acetyltransferase activity"/>
    <property type="evidence" value="ECO:0007669"/>
    <property type="project" value="TreeGrafter"/>
</dbReference>
<dbReference type="InterPro" id="IPR016181">
    <property type="entry name" value="Acyl_CoA_acyltransferase"/>
</dbReference>
<dbReference type="GO" id="GO:0008999">
    <property type="term" value="F:protein-N-terminal-alanine acetyltransferase activity"/>
    <property type="evidence" value="ECO:0007669"/>
    <property type="project" value="TreeGrafter"/>
</dbReference>
<dbReference type="PANTHER" id="PTHR43441:SF5">
    <property type="entry name" value="FAMILY ACETYLTRANSFERASE, PUTATIVE-RELATED"/>
    <property type="match status" value="1"/>
</dbReference>
<dbReference type="PANTHER" id="PTHR43441">
    <property type="entry name" value="RIBOSOMAL-PROTEIN-SERINE ACETYLTRANSFERASE"/>
    <property type="match status" value="1"/>
</dbReference>
<reference evidence="2 3" key="1">
    <citation type="submission" date="2015-04" db="EMBL/GenBank/DDBJ databases">
        <title>Complete genome sequence of Schizopora paradoxa KUC8140, a cosmopolitan wood degrader in East Asia.</title>
        <authorList>
            <consortium name="DOE Joint Genome Institute"/>
            <person name="Min B."/>
            <person name="Park H."/>
            <person name="Jang Y."/>
            <person name="Kim J.-J."/>
            <person name="Kim K.H."/>
            <person name="Pangilinan J."/>
            <person name="Lipzen A."/>
            <person name="Riley R."/>
            <person name="Grigoriev I.V."/>
            <person name="Spatafora J.W."/>
            <person name="Choi I.-G."/>
        </authorList>
    </citation>
    <scope>NUCLEOTIDE SEQUENCE [LARGE SCALE GENOMIC DNA]</scope>
    <source>
        <strain evidence="2 3">KUC8140</strain>
    </source>
</reference>
<name>A0A0H2RAQ7_9AGAM</name>
<evidence type="ECO:0000313" key="3">
    <source>
        <dbReference type="Proteomes" id="UP000053477"/>
    </source>
</evidence>
<dbReference type="STRING" id="27342.A0A0H2RAQ7"/>
<dbReference type="AlphaFoldDB" id="A0A0H2RAQ7"/>
<dbReference type="InterPro" id="IPR051908">
    <property type="entry name" value="Ribosomal_N-acetyltransferase"/>
</dbReference>